<organism evidence="2 3">
    <name type="scientific">Portunus trituberculatus</name>
    <name type="common">Swimming crab</name>
    <name type="synonym">Neptunus trituberculatus</name>
    <dbReference type="NCBI Taxonomy" id="210409"/>
    <lineage>
        <taxon>Eukaryota</taxon>
        <taxon>Metazoa</taxon>
        <taxon>Ecdysozoa</taxon>
        <taxon>Arthropoda</taxon>
        <taxon>Crustacea</taxon>
        <taxon>Multicrustacea</taxon>
        <taxon>Malacostraca</taxon>
        <taxon>Eumalacostraca</taxon>
        <taxon>Eucarida</taxon>
        <taxon>Decapoda</taxon>
        <taxon>Pleocyemata</taxon>
        <taxon>Brachyura</taxon>
        <taxon>Eubrachyura</taxon>
        <taxon>Portunoidea</taxon>
        <taxon>Portunidae</taxon>
        <taxon>Portuninae</taxon>
        <taxon>Portunus</taxon>
    </lineage>
</organism>
<gene>
    <name evidence="2" type="ORF">E2C01_056018</name>
</gene>
<dbReference type="AlphaFoldDB" id="A0A5B7GP84"/>
<evidence type="ECO:0000313" key="2">
    <source>
        <dbReference type="EMBL" id="MPC61941.1"/>
    </source>
</evidence>
<dbReference type="Proteomes" id="UP000324222">
    <property type="component" value="Unassembled WGS sequence"/>
</dbReference>
<name>A0A5B7GP84_PORTR</name>
<comment type="caution">
    <text evidence="2">The sequence shown here is derived from an EMBL/GenBank/DDBJ whole genome shotgun (WGS) entry which is preliminary data.</text>
</comment>
<accession>A0A5B7GP84</accession>
<keyword evidence="3" id="KW-1185">Reference proteome</keyword>
<feature type="compositionally biased region" description="Low complexity" evidence="1">
    <location>
        <begin position="26"/>
        <end position="39"/>
    </location>
</feature>
<feature type="region of interest" description="Disordered" evidence="1">
    <location>
        <begin position="1"/>
        <end position="40"/>
    </location>
</feature>
<feature type="compositionally biased region" description="Basic and acidic residues" evidence="1">
    <location>
        <begin position="13"/>
        <end position="23"/>
    </location>
</feature>
<proteinExistence type="predicted"/>
<dbReference type="EMBL" id="VSRR010019130">
    <property type="protein sequence ID" value="MPC61941.1"/>
    <property type="molecule type" value="Genomic_DNA"/>
</dbReference>
<evidence type="ECO:0000256" key="1">
    <source>
        <dbReference type="SAM" id="MobiDB-lite"/>
    </source>
</evidence>
<evidence type="ECO:0000313" key="3">
    <source>
        <dbReference type="Proteomes" id="UP000324222"/>
    </source>
</evidence>
<sequence length="95" mass="10396">MSRITSIYNPLKANERREERSEEGIESTSTSTNTTTTTTPPWYHHQLLVASSSSSSNSFLGSLLATSLFLNAAELSDSTLSKKLLLELDKEATNS</sequence>
<protein>
    <submittedName>
        <fullName evidence="2">Uncharacterized protein</fullName>
    </submittedName>
</protein>
<reference evidence="2 3" key="1">
    <citation type="submission" date="2019-05" db="EMBL/GenBank/DDBJ databases">
        <title>Another draft genome of Portunus trituberculatus and its Hox gene families provides insights of decapod evolution.</title>
        <authorList>
            <person name="Jeong J.-H."/>
            <person name="Song I."/>
            <person name="Kim S."/>
            <person name="Choi T."/>
            <person name="Kim D."/>
            <person name="Ryu S."/>
            <person name="Kim W."/>
        </authorList>
    </citation>
    <scope>NUCLEOTIDE SEQUENCE [LARGE SCALE GENOMIC DNA]</scope>
    <source>
        <tissue evidence="2">Muscle</tissue>
    </source>
</reference>